<feature type="compositionally biased region" description="Basic and acidic residues" evidence="1">
    <location>
        <begin position="132"/>
        <end position="144"/>
    </location>
</feature>
<reference evidence="3 4" key="1">
    <citation type="submission" date="2016-01" db="EMBL/GenBank/DDBJ databases">
        <title>Complete genome sequence of a soil Actinobacterium, Isoptericola dokdonensis DS-3.</title>
        <authorList>
            <person name="Kwon S.-K."/>
            <person name="Kim J.F."/>
        </authorList>
    </citation>
    <scope>NUCLEOTIDE SEQUENCE [LARGE SCALE GENOMIC DNA]</scope>
    <source>
        <strain evidence="3 4">DS-3</strain>
    </source>
</reference>
<protein>
    <submittedName>
        <fullName evidence="3">Uncharacterized protein</fullName>
    </submittedName>
</protein>
<feature type="compositionally biased region" description="Polar residues" evidence="1">
    <location>
        <begin position="116"/>
        <end position="126"/>
    </location>
</feature>
<organism evidence="3 4">
    <name type="scientific">Isoptericola dokdonensis DS-3</name>
    <dbReference type="NCBI Taxonomy" id="1300344"/>
    <lineage>
        <taxon>Bacteria</taxon>
        <taxon>Bacillati</taxon>
        <taxon>Actinomycetota</taxon>
        <taxon>Actinomycetes</taxon>
        <taxon>Micrococcales</taxon>
        <taxon>Promicromonosporaceae</taxon>
        <taxon>Isoptericola</taxon>
    </lineage>
</organism>
<keyword evidence="4" id="KW-1185">Reference proteome</keyword>
<dbReference type="RefSeq" id="WP_068203489.1">
    <property type="nucleotide sequence ID" value="NZ_CP014209.1"/>
</dbReference>
<gene>
    <name evidence="3" type="ORF">I598_2837</name>
</gene>
<evidence type="ECO:0000256" key="2">
    <source>
        <dbReference type="SAM" id="Phobius"/>
    </source>
</evidence>
<sequence length="470" mass="49039">MADTQWEELDGSAYLVRTKGERYTRIAEAIARSTKALDSIVDEIGTKSLAMDETRKLAATVSESIDKAQTRYREAGDALTTYADQLEAAKERANPAARELRRLRSDLDTARGQAWAAQTSTDALPSTATPAERADATRAETRAGDRVDDLEAEITRQEGEWTAGHEAKDSAARTAASQIQEVVTGKNAHGLEDGFWDKAGEVWDSVYKVVKIICDVAGILAIFLSWVPILGQVLLVLAAVGAVLAVVNAVFDAARGKGSWWGVVGAAGLAVLSLFGGRAISAIAKYSKARIVVQSAGRMTPRVAKATFGTSTLKSTRKVFAMTTGQRVTGVLKSPFIRSAGDKAVAGMIKNGAYGQAAKKLFPNPFTGAGMRALFRNDDVADMLSTMAITGTRVDNVASTTASVAAVGAIGITTFNGVRNTVSAASELGYGDPGQALGPGVSLGSSPLGGPYGNLVGGVINVAGSAIPPN</sequence>
<name>A0A168FRG9_9MICO</name>
<dbReference type="PATRIC" id="fig|1300344.3.peg.2855"/>
<feature type="transmembrane region" description="Helical" evidence="2">
    <location>
        <begin position="259"/>
        <end position="280"/>
    </location>
</feature>
<accession>A0A168FRG9</accession>
<dbReference type="EMBL" id="CP014209">
    <property type="protein sequence ID" value="ANC32356.1"/>
    <property type="molecule type" value="Genomic_DNA"/>
</dbReference>
<keyword evidence="2" id="KW-0472">Membrane</keyword>
<dbReference type="Proteomes" id="UP000076794">
    <property type="component" value="Chromosome"/>
</dbReference>
<dbReference type="OrthoDB" id="5106852at2"/>
<keyword evidence="2" id="KW-0812">Transmembrane</keyword>
<dbReference type="KEGG" id="ido:I598_2837"/>
<feature type="transmembrane region" description="Helical" evidence="2">
    <location>
        <begin position="216"/>
        <end position="247"/>
    </location>
</feature>
<keyword evidence="2" id="KW-1133">Transmembrane helix</keyword>
<evidence type="ECO:0000313" key="3">
    <source>
        <dbReference type="EMBL" id="ANC32356.1"/>
    </source>
</evidence>
<dbReference type="STRING" id="1300344.I598_2837"/>
<evidence type="ECO:0000256" key="1">
    <source>
        <dbReference type="SAM" id="MobiDB-lite"/>
    </source>
</evidence>
<evidence type="ECO:0000313" key="4">
    <source>
        <dbReference type="Proteomes" id="UP000076794"/>
    </source>
</evidence>
<proteinExistence type="predicted"/>
<feature type="region of interest" description="Disordered" evidence="1">
    <location>
        <begin position="111"/>
        <end position="144"/>
    </location>
</feature>
<dbReference type="AlphaFoldDB" id="A0A168FRG9"/>